<keyword evidence="2 10" id="KW-1003">Cell membrane</keyword>
<dbReference type="PANTHER" id="PTHR28259">
    <property type="entry name" value="FLUORIDE EXPORT PROTEIN 1-RELATED"/>
    <property type="match status" value="1"/>
</dbReference>
<keyword evidence="10" id="KW-0813">Transport</keyword>
<evidence type="ECO:0000313" key="11">
    <source>
        <dbReference type="EMBL" id="MFC4402223.1"/>
    </source>
</evidence>
<dbReference type="PANTHER" id="PTHR28259:SF1">
    <property type="entry name" value="FLUORIDE EXPORT PROTEIN 1-RELATED"/>
    <property type="match status" value="1"/>
</dbReference>
<evidence type="ECO:0000256" key="2">
    <source>
        <dbReference type="ARBA" id="ARBA00022475"/>
    </source>
</evidence>
<dbReference type="Proteomes" id="UP001595882">
    <property type="component" value="Unassembled WGS sequence"/>
</dbReference>
<dbReference type="EMBL" id="JBHSDT010000003">
    <property type="protein sequence ID" value="MFC4402223.1"/>
    <property type="molecule type" value="Genomic_DNA"/>
</dbReference>
<evidence type="ECO:0000256" key="9">
    <source>
        <dbReference type="ARBA" id="ARBA00049940"/>
    </source>
</evidence>
<keyword evidence="10" id="KW-0479">Metal-binding</keyword>
<name>A0ABV8WT16_9BACI</name>
<comment type="activity regulation">
    <text evidence="10">Na(+) is not transported, but it plays an essential structural role and its presence is essential for fluoride channel function.</text>
</comment>
<evidence type="ECO:0000313" key="12">
    <source>
        <dbReference type="Proteomes" id="UP001595882"/>
    </source>
</evidence>
<proteinExistence type="inferred from homology"/>
<evidence type="ECO:0000256" key="10">
    <source>
        <dbReference type="HAMAP-Rule" id="MF_00454"/>
    </source>
</evidence>
<comment type="caution">
    <text evidence="11">The sequence shown here is derived from an EMBL/GenBank/DDBJ whole genome shotgun (WGS) entry which is preliminary data.</text>
</comment>
<keyword evidence="10" id="KW-0915">Sodium</keyword>
<keyword evidence="6 10" id="KW-0407">Ion channel</keyword>
<feature type="transmembrane region" description="Helical" evidence="10">
    <location>
        <begin position="31"/>
        <end position="54"/>
    </location>
</feature>
<evidence type="ECO:0000256" key="8">
    <source>
        <dbReference type="ARBA" id="ARBA00035585"/>
    </source>
</evidence>
<evidence type="ECO:0000256" key="6">
    <source>
        <dbReference type="ARBA" id="ARBA00023303"/>
    </source>
</evidence>
<dbReference type="Pfam" id="PF02537">
    <property type="entry name" value="CRCB"/>
    <property type="match status" value="1"/>
</dbReference>
<evidence type="ECO:0000256" key="7">
    <source>
        <dbReference type="ARBA" id="ARBA00035120"/>
    </source>
</evidence>
<feature type="binding site" evidence="10">
    <location>
        <position position="76"/>
    </location>
    <ligand>
        <name>Na(+)</name>
        <dbReference type="ChEBI" id="CHEBI:29101"/>
        <note>structural</note>
    </ligand>
</feature>
<keyword evidence="10" id="KW-0406">Ion transport</keyword>
<keyword evidence="3 10" id="KW-0812">Transmembrane</keyword>
<protein>
    <recommendedName>
        <fullName evidence="10">Fluoride-specific ion channel FluC</fullName>
    </recommendedName>
</protein>
<evidence type="ECO:0000256" key="4">
    <source>
        <dbReference type="ARBA" id="ARBA00022989"/>
    </source>
</evidence>
<keyword evidence="4 10" id="KW-1133">Transmembrane helix</keyword>
<comment type="subcellular location">
    <subcellularLocation>
        <location evidence="1 10">Cell membrane</location>
        <topology evidence="1 10">Multi-pass membrane protein</topology>
    </subcellularLocation>
</comment>
<dbReference type="RefSeq" id="WP_390249600.1">
    <property type="nucleotide sequence ID" value="NZ_JBHSDT010000003.1"/>
</dbReference>
<feature type="transmembrane region" description="Helical" evidence="10">
    <location>
        <begin position="93"/>
        <end position="111"/>
    </location>
</feature>
<comment type="function">
    <text evidence="9 10">Fluoride-specific ion channel. Important for reducing fluoride concentration in the cell, thus reducing its toxicity.</text>
</comment>
<sequence>MIYLLVGLAGFIGAVLRYLVGLPFTNGPIIFPYGTLIVNLVGSFLLAYLTSVLFKKWSIPVIYQTAIGTGLVGSFTTFSALSVETVTLLQHNQVFPAFIYIVISLAGGLLMSRIGLRFRKEEGA</sequence>
<dbReference type="NCBIfam" id="TIGR00494">
    <property type="entry name" value="crcB"/>
    <property type="match status" value="1"/>
</dbReference>
<reference evidence="12" key="1">
    <citation type="journal article" date="2019" name="Int. J. Syst. Evol. Microbiol.">
        <title>The Global Catalogue of Microorganisms (GCM) 10K type strain sequencing project: providing services to taxonomists for standard genome sequencing and annotation.</title>
        <authorList>
            <consortium name="The Broad Institute Genomics Platform"/>
            <consortium name="The Broad Institute Genome Sequencing Center for Infectious Disease"/>
            <person name="Wu L."/>
            <person name="Ma J."/>
        </authorList>
    </citation>
    <scope>NUCLEOTIDE SEQUENCE [LARGE SCALE GENOMIC DNA]</scope>
    <source>
        <strain evidence="12">CCUG 37865</strain>
    </source>
</reference>
<organism evidence="11 12">
    <name type="scientific">Gracilibacillus xinjiangensis</name>
    <dbReference type="NCBI Taxonomy" id="1193282"/>
    <lineage>
        <taxon>Bacteria</taxon>
        <taxon>Bacillati</taxon>
        <taxon>Bacillota</taxon>
        <taxon>Bacilli</taxon>
        <taxon>Bacillales</taxon>
        <taxon>Bacillaceae</taxon>
        <taxon>Gracilibacillus</taxon>
    </lineage>
</organism>
<accession>A0ABV8WT16</accession>
<evidence type="ECO:0000256" key="1">
    <source>
        <dbReference type="ARBA" id="ARBA00004651"/>
    </source>
</evidence>
<feature type="transmembrane region" description="Helical" evidence="10">
    <location>
        <begin position="61"/>
        <end position="81"/>
    </location>
</feature>
<keyword evidence="5 10" id="KW-0472">Membrane</keyword>
<comment type="catalytic activity">
    <reaction evidence="8">
        <text>fluoride(in) = fluoride(out)</text>
        <dbReference type="Rhea" id="RHEA:76159"/>
        <dbReference type="ChEBI" id="CHEBI:17051"/>
    </reaction>
    <physiologicalReaction direction="left-to-right" evidence="8">
        <dbReference type="Rhea" id="RHEA:76160"/>
    </physiologicalReaction>
</comment>
<feature type="binding site" evidence="10">
    <location>
        <position position="73"/>
    </location>
    <ligand>
        <name>Na(+)</name>
        <dbReference type="ChEBI" id="CHEBI:29101"/>
        <note>structural</note>
    </ligand>
</feature>
<evidence type="ECO:0000256" key="3">
    <source>
        <dbReference type="ARBA" id="ARBA00022692"/>
    </source>
</evidence>
<evidence type="ECO:0000256" key="5">
    <source>
        <dbReference type="ARBA" id="ARBA00023136"/>
    </source>
</evidence>
<keyword evidence="12" id="KW-1185">Reference proteome</keyword>
<dbReference type="HAMAP" id="MF_00454">
    <property type="entry name" value="FluC"/>
    <property type="match status" value="1"/>
</dbReference>
<comment type="similarity">
    <text evidence="7 10">Belongs to the fluoride channel Fluc/FEX (TC 1.A.43) family.</text>
</comment>
<gene>
    <name evidence="10 11" type="primary">crcB</name>
    <name evidence="10" type="synonym">fluC</name>
    <name evidence="11" type="ORF">ACFOY7_03935</name>
</gene>
<dbReference type="InterPro" id="IPR003691">
    <property type="entry name" value="FluC"/>
</dbReference>